<accession>A0A9D4U176</accession>
<evidence type="ECO:0000313" key="1">
    <source>
        <dbReference type="EMBL" id="KAI5059432.1"/>
    </source>
</evidence>
<name>A0A9D4U176_ADICA</name>
<comment type="caution">
    <text evidence="1">The sequence shown here is derived from an EMBL/GenBank/DDBJ whole genome shotgun (WGS) entry which is preliminary data.</text>
</comment>
<dbReference type="OrthoDB" id="1997725at2759"/>
<protein>
    <submittedName>
        <fullName evidence="1">Uncharacterized protein</fullName>
    </submittedName>
</protein>
<dbReference type="EMBL" id="JABFUD020000025">
    <property type="protein sequence ID" value="KAI5059432.1"/>
    <property type="molecule type" value="Genomic_DNA"/>
</dbReference>
<dbReference type="AlphaFoldDB" id="A0A9D4U176"/>
<proteinExistence type="predicted"/>
<evidence type="ECO:0000313" key="2">
    <source>
        <dbReference type="Proteomes" id="UP000886520"/>
    </source>
</evidence>
<organism evidence="1 2">
    <name type="scientific">Adiantum capillus-veneris</name>
    <name type="common">Maidenhair fern</name>
    <dbReference type="NCBI Taxonomy" id="13818"/>
    <lineage>
        <taxon>Eukaryota</taxon>
        <taxon>Viridiplantae</taxon>
        <taxon>Streptophyta</taxon>
        <taxon>Embryophyta</taxon>
        <taxon>Tracheophyta</taxon>
        <taxon>Polypodiopsida</taxon>
        <taxon>Polypodiidae</taxon>
        <taxon>Polypodiales</taxon>
        <taxon>Pteridineae</taxon>
        <taxon>Pteridaceae</taxon>
        <taxon>Vittarioideae</taxon>
        <taxon>Adiantum</taxon>
    </lineage>
</organism>
<dbReference type="Proteomes" id="UP000886520">
    <property type="component" value="Chromosome 25"/>
</dbReference>
<reference evidence="1" key="1">
    <citation type="submission" date="2021-01" db="EMBL/GenBank/DDBJ databases">
        <title>Adiantum capillus-veneris genome.</title>
        <authorList>
            <person name="Fang Y."/>
            <person name="Liao Q."/>
        </authorList>
    </citation>
    <scope>NUCLEOTIDE SEQUENCE</scope>
    <source>
        <strain evidence="1">H3</strain>
        <tissue evidence="1">Leaf</tissue>
    </source>
</reference>
<sequence length="454" mass="49997">MSYSHGGVQSMEIDEPNFFFALARIVHPKSGTSKRECVRIDATISFERQSASCSAQVGCSKAQKAKMAVVKIEKHDALIDTEEEEVKANPFPQQEPSIEDHNVPFLHITDLSDITPRFAIEGCVLNNYGTFKLFDPKIVKFFKADLVDSHNSNTITVVVGSSLISQFASFLSVGSFVRIEGSTIKTKNKVDGGTSPFSLYLDATSIVTCIASFPIRLSFYPETKIRFFLDEAASAGLSGAKSYLGTLAFVVIKNRATLTFVNDRKEEYKSIKRDIDNGEVKTFVARNVRAFLGRENTLSVLDLTILVPVHSKRLQSDLLQTYKTQVESLGYGKQVFGVLRFSNINGVLLETLCAICKSNKVHKMTEGLFYVACQKTTTSYEIPKLQVKIKPSEGPVISAQLVGLIVDEVLALGKTFQSLYSKIPIVAREILASTTRTGTFKISLAGNLTAFYPG</sequence>
<gene>
    <name evidence="1" type="ORF">GOP47_0025751</name>
</gene>
<keyword evidence="2" id="KW-1185">Reference proteome</keyword>